<name>A0AAE0ETR5_9CHLO</name>
<accession>A0AAE0ETR5</accession>
<comment type="caution">
    <text evidence="1">The sequence shown here is derived from an EMBL/GenBank/DDBJ whole genome shotgun (WGS) entry which is preliminary data.</text>
</comment>
<dbReference type="PANTHER" id="PTHR33050">
    <property type="entry name" value="REVERSE TRANSCRIPTASE DOMAIN-CONTAINING PROTEIN"/>
    <property type="match status" value="1"/>
</dbReference>
<reference evidence="1 2" key="1">
    <citation type="journal article" date="2015" name="Genome Biol. Evol.">
        <title>Comparative Genomics of a Bacterivorous Green Alga Reveals Evolutionary Causalities and Consequences of Phago-Mixotrophic Mode of Nutrition.</title>
        <authorList>
            <person name="Burns J.A."/>
            <person name="Paasch A."/>
            <person name="Narechania A."/>
            <person name="Kim E."/>
        </authorList>
    </citation>
    <scope>NUCLEOTIDE SEQUENCE [LARGE SCALE GENOMIC DNA]</scope>
    <source>
        <strain evidence="1 2">PLY_AMNH</strain>
    </source>
</reference>
<dbReference type="AlphaFoldDB" id="A0AAE0ETR5"/>
<evidence type="ECO:0008006" key="3">
    <source>
        <dbReference type="Google" id="ProtNLM"/>
    </source>
</evidence>
<keyword evidence="2" id="KW-1185">Reference proteome</keyword>
<evidence type="ECO:0000313" key="1">
    <source>
        <dbReference type="EMBL" id="KAK3239707.1"/>
    </source>
</evidence>
<protein>
    <recommendedName>
        <fullName evidence="3">Reverse transcriptase domain-containing protein</fullName>
    </recommendedName>
</protein>
<dbReference type="Proteomes" id="UP001190700">
    <property type="component" value="Unassembled WGS sequence"/>
</dbReference>
<gene>
    <name evidence="1" type="ORF">CYMTET_50390</name>
</gene>
<proteinExistence type="predicted"/>
<dbReference type="InterPro" id="IPR043502">
    <property type="entry name" value="DNA/RNA_pol_sf"/>
</dbReference>
<dbReference type="InterPro" id="IPR052055">
    <property type="entry name" value="Hepadnavirus_pol/RT"/>
</dbReference>
<sequence>MAAVALPAPAWGTPAVLHALEDLLAYHATVLSGRIFVGLRAFALANIPAPAVDPLVALQQQLVALQQQLAVQQAQIDAAAAVALVRAPVVSAISPALRALIDEFSVSYVSVGSSLAVGPWPLETAERIVAVLSVHARRLSAMLVAAGADLFGADPLQEIRPASFPLLVHFCPELSAEDPAVLTGVRKTVELMRALAFCLQKSLIPWQEFVCLIEPAFVPADLHALIPPAEPGVAPGVSLPIPLLAPPALLPAPVSPAVPLTSPAAFRQKDEDVVAAVRGENVSPDALALSGGSLLTRLTPIRPVSGLHKGLNLRVTPRQSFAEDESPAWEIGVDGRSHLKINSKCKTLEEWEQGFLQIALAAPSKEGGQVLLHFHSWFRLRALQFGFKVMLEFYDFLLRLIGEDRASMDESRGQTVWQEFQLRKFQLGTDLYSPAAPKSASSERPTKVPKVVDAVSKPPAVPKFKGKYCFNFNMAKGLQPVQFTARAGQQEGVSLEDFPSNRVVDSPLSLFVPVPPSQKYLLGTFVSSCPALPEAWDSFGEPKHFSTFVGGPVDVGDKPVPVIKSTRWPALLDRLWAETSAASLESAGTSVTQWQEFLSELSDAGASVPGMTSHACRMAAAFRDDPDGDFLVRGAACGVGFPFSQVPEDTFYTVENYVSDEQWPAMQAEILKERSAGNIVPVLPHWKVQGVSAVGIVEKERKGVVKFRPVWDYSRPEDVGVNSRIDLVKERFSSVKDAYSLLRPGLWMAKVDLTAAYRSVPVAARYWMAHVFEWDGVVLADTRASFGNSAMPGIFTRFTRAIYWDLAVMHPTALTGSLSAGLG</sequence>
<evidence type="ECO:0000313" key="2">
    <source>
        <dbReference type="Proteomes" id="UP001190700"/>
    </source>
</evidence>
<dbReference type="PANTHER" id="PTHR33050:SF7">
    <property type="entry name" value="RIBONUCLEASE H"/>
    <property type="match status" value="1"/>
</dbReference>
<dbReference type="EMBL" id="LGRX02033844">
    <property type="protein sequence ID" value="KAK3239707.1"/>
    <property type="molecule type" value="Genomic_DNA"/>
</dbReference>
<organism evidence="1 2">
    <name type="scientific">Cymbomonas tetramitiformis</name>
    <dbReference type="NCBI Taxonomy" id="36881"/>
    <lineage>
        <taxon>Eukaryota</taxon>
        <taxon>Viridiplantae</taxon>
        <taxon>Chlorophyta</taxon>
        <taxon>Pyramimonadophyceae</taxon>
        <taxon>Pyramimonadales</taxon>
        <taxon>Pyramimonadaceae</taxon>
        <taxon>Cymbomonas</taxon>
    </lineage>
</organism>
<dbReference type="SUPFAM" id="SSF56672">
    <property type="entry name" value="DNA/RNA polymerases"/>
    <property type="match status" value="1"/>
</dbReference>